<evidence type="ECO:0000256" key="3">
    <source>
        <dbReference type="ARBA" id="ARBA00022989"/>
    </source>
</evidence>
<proteinExistence type="inferred from homology"/>
<keyword evidence="3 6" id="KW-1133">Transmembrane helix</keyword>
<feature type="transmembrane region" description="Helical" evidence="6">
    <location>
        <begin position="113"/>
        <end position="138"/>
    </location>
</feature>
<evidence type="ECO:0000313" key="8">
    <source>
        <dbReference type="EMBL" id="GGF50095.1"/>
    </source>
</evidence>
<keyword evidence="6" id="KW-1003">Cell membrane</keyword>
<dbReference type="InterPro" id="IPR047817">
    <property type="entry name" value="ABC2_TM_bact-type"/>
</dbReference>
<evidence type="ECO:0000256" key="5">
    <source>
        <dbReference type="ARBA" id="ARBA00023251"/>
    </source>
</evidence>
<reference evidence="8" key="1">
    <citation type="journal article" date="2014" name="Int. J. Syst. Evol. Microbiol.">
        <title>Complete genome sequence of Corynebacterium casei LMG S-19264T (=DSM 44701T), isolated from a smear-ripened cheese.</title>
        <authorList>
            <consortium name="US DOE Joint Genome Institute (JGI-PGF)"/>
            <person name="Walter F."/>
            <person name="Albersmeier A."/>
            <person name="Kalinowski J."/>
            <person name="Ruckert C."/>
        </authorList>
    </citation>
    <scope>NUCLEOTIDE SEQUENCE</scope>
    <source>
        <strain evidence="8">CGMCC 1.16067</strain>
    </source>
</reference>
<comment type="similarity">
    <text evidence="6">Belongs to the ABC-2 integral membrane protein family.</text>
</comment>
<dbReference type="RefSeq" id="WP_229660832.1">
    <property type="nucleotide sequence ID" value="NZ_BMKQ01000001.1"/>
</dbReference>
<dbReference type="GO" id="GO:0140359">
    <property type="term" value="F:ABC-type transporter activity"/>
    <property type="evidence" value="ECO:0007669"/>
    <property type="project" value="InterPro"/>
</dbReference>
<dbReference type="PANTHER" id="PTHR43229:SF2">
    <property type="entry name" value="NODULATION PROTEIN J"/>
    <property type="match status" value="1"/>
</dbReference>
<organism evidence="8 9">
    <name type="scientific">Marmoricola endophyticus</name>
    <dbReference type="NCBI Taxonomy" id="2040280"/>
    <lineage>
        <taxon>Bacteria</taxon>
        <taxon>Bacillati</taxon>
        <taxon>Actinomycetota</taxon>
        <taxon>Actinomycetes</taxon>
        <taxon>Propionibacteriales</taxon>
        <taxon>Nocardioidaceae</taxon>
        <taxon>Marmoricola</taxon>
    </lineage>
</organism>
<keyword evidence="4 6" id="KW-0472">Membrane</keyword>
<evidence type="ECO:0000313" key="9">
    <source>
        <dbReference type="Proteomes" id="UP000649179"/>
    </source>
</evidence>
<feature type="transmembrane region" description="Helical" evidence="6">
    <location>
        <begin position="150"/>
        <end position="173"/>
    </location>
</feature>
<comment type="subcellular location">
    <subcellularLocation>
        <location evidence="6">Cell membrane</location>
        <topology evidence="6">Multi-pass membrane protein</topology>
    </subcellularLocation>
    <subcellularLocation>
        <location evidence="1">Membrane</location>
        <topology evidence="1">Multi-pass membrane protein</topology>
    </subcellularLocation>
</comment>
<evidence type="ECO:0000256" key="4">
    <source>
        <dbReference type="ARBA" id="ARBA00023136"/>
    </source>
</evidence>
<comment type="caution">
    <text evidence="8">The sequence shown here is derived from an EMBL/GenBank/DDBJ whole genome shotgun (WGS) entry which is preliminary data.</text>
</comment>
<evidence type="ECO:0000259" key="7">
    <source>
        <dbReference type="PROSITE" id="PS51012"/>
    </source>
</evidence>
<dbReference type="AlphaFoldDB" id="A0A917F713"/>
<dbReference type="PIRSF" id="PIRSF006648">
    <property type="entry name" value="DrrB"/>
    <property type="match status" value="1"/>
</dbReference>
<keyword evidence="6" id="KW-0813">Transport</keyword>
<dbReference type="InterPro" id="IPR051784">
    <property type="entry name" value="Nod_factor_ABC_transporter"/>
</dbReference>
<dbReference type="EMBL" id="BMKQ01000001">
    <property type="protein sequence ID" value="GGF50095.1"/>
    <property type="molecule type" value="Genomic_DNA"/>
</dbReference>
<dbReference type="Proteomes" id="UP000649179">
    <property type="component" value="Unassembled WGS sequence"/>
</dbReference>
<keyword evidence="5" id="KW-0046">Antibiotic resistance</keyword>
<dbReference type="GO" id="GO:0043190">
    <property type="term" value="C:ATP-binding cassette (ABC) transporter complex"/>
    <property type="evidence" value="ECO:0007669"/>
    <property type="project" value="InterPro"/>
</dbReference>
<gene>
    <name evidence="8" type="ORF">GCM10011519_25080</name>
</gene>
<evidence type="ECO:0000256" key="6">
    <source>
        <dbReference type="RuleBase" id="RU361157"/>
    </source>
</evidence>
<feature type="transmembrane region" description="Helical" evidence="6">
    <location>
        <begin position="247"/>
        <end position="268"/>
    </location>
</feature>
<evidence type="ECO:0000256" key="1">
    <source>
        <dbReference type="ARBA" id="ARBA00004141"/>
    </source>
</evidence>
<feature type="transmembrane region" description="Helical" evidence="6">
    <location>
        <begin position="69"/>
        <end position="92"/>
    </location>
</feature>
<protein>
    <recommendedName>
        <fullName evidence="6">Transport permease protein</fullName>
    </recommendedName>
</protein>
<name>A0A917F713_9ACTN</name>
<evidence type="ECO:0000256" key="2">
    <source>
        <dbReference type="ARBA" id="ARBA00022692"/>
    </source>
</evidence>
<dbReference type="InterPro" id="IPR000412">
    <property type="entry name" value="ABC_2_transport"/>
</dbReference>
<reference evidence="8" key="2">
    <citation type="submission" date="2020-09" db="EMBL/GenBank/DDBJ databases">
        <authorList>
            <person name="Sun Q."/>
            <person name="Zhou Y."/>
        </authorList>
    </citation>
    <scope>NUCLEOTIDE SEQUENCE</scope>
    <source>
        <strain evidence="8">CGMCC 1.16067</strain>
    </source>
</reference>
<feature type="transmembrane region" description="Helical" evidence="6">
    <location>
        <begin position="39"/>
        <end position="57"/>
    </location>
</feature>
<dbReference type="PANTHER" id="PTHR43229">
    <property type="entry name" value="NODULATION PROTEIN J"/>
    <property type="match status" value="1"/>
</dbReference>
<sequence>MSARTASTGVLAGFGDTLRNGSVLTLRNLRHVVRIPGRIVTGVVQPVMFVLLFAFVFGGSLGGEEYRRFLMAGISTQTMVFNASFTAVGLANDFQTGMVERIRSLPMSPLAVVLGRAVSDLVVAVASLVVTALVGLAVGWRIQDSIGNAVLALLLLVLFGFVMTWVGATVGLFARSVEVAQSAGLIWLFPVSLVSTAFVSAANMPGPLSVVAAWNPVSAVATATRDLLGNPTPASLPQPDAWPLEHAGLYAVVSSLVVLAVFMPLALARYRALTKG</sequence>
<feature type="transmembrane region" description="Helical" evidence="6">
    <location>
        <begin position="185"/>
        <end position="204"/>
    </location>
</feature>
<accession>A0A917F713</accession>
<dbReference type="Pfam" id="PF01061">
    <property type="entry name" value="ABC2_membrane"/>
    <property type="match status" value="1"/>
</dbReference>
<keyword evidence="9" id="KW-1185">Reference proteome</keyword>
<feature type="domain" description="ABC transmembrane type-2" evidence="7">
    <location>
        <begin position="37"/>
        <end position="273"/>
    </location>
</feature>
<keyword evidence="2 6" id="KW-0812">Transmembrane</keyword>
<dbReference type="InterPro" id="IPR013525">
    <property type="entry name" value="ABC2_TM"/>
</dbReference>
<dbReference type="PROSITE" id="PS51012">
    <property type="entry name" value="ABC_TM2"/>
    <property type="match status" value="1"/>
</dbReference>
<dbReference type="GO" id="GO:0046677">
    <property type="term" value="P:response to antibiotic"/>
    <property type="evidence" value="ECO:0007669"/>
    <property type="project" value="UniProtKB-KW"/>
</dbReference>